<protein>
    <recommendedName>
        <fullName evidence="4">EthD domain-containing protein</fullName>
    </recommendedName>
</protein>
<proteinExistence type="inferred from homology"/>
<gene>
    <name evidence="2" type="ORF">LTR84_000065</name>
</gene>
<dbReference type="SUPFAM" id="SSF54909">
    <property type="entry name" value="Dimeric alpha+beta barrel"/>
    <property type="match status" value="1"/>
</dbReference>
<evidence type="ECO:0000313" key="2">
    <source>
        <dbReference type="EMBL" id="KAK5064232.1"/>
    </source>
</evidence>
<reference evidence="2 3" key="1">
    <citation type="submission" date="2023-08" db="EMBL/GenBank/DDBJ databases">
        <title>Black Yeasts Isolated from many extreme environments.</title>
        <authorList>
            <person name="Coleine C."/>
            <person name="Stajich J.E."/>
            <person name="Selbmann L."/>
        </authorList>
    </citation>
    <scope>NUCLEOTIDE SEQUENCE [LARGE SCALE GENOMIC DNA]</scope>
    <source>
        <strain evidence="2 3">CCFEE 5792</strain>
    </source>
</reference>
<dbReference type="RefSeq" id="XP_064711556.1">
    <property type="nucleotide sequence ID" value="XM_064843696.1"/>
</dbReference>
<dbReference type="Gene3D" id="3.30.70.100">
    <property type="match status" value="1"/>
</dbReference>
<evidence type="ECO:0000313" key="3">
    <source>
        <dbReference type="Proteomes" id="UP001358417"/>
    </source>
</evidence>
<sequence length="107" mass="11687">MPYHATVLYPNDDDLKFDMDYYLSKHMPLVQEKFGPHGLKKWEILDYKPGADGAKPAFAVGATLIFDSPEDLGKAMGSADAAPVFGDIPNFTNKQPTVLAGNLIKTS</sequence>
<dbReference type="InterPro" id="IPR009799">
    <property type="entry name" value="EthD_dom"/>
</dbReference>
<organism evidence="2 3">
    <name type="scientific">Exophiala bonariae</name>
    <dbReference type="NCBI Taxonomy" id="1690606"/>
    <lineage>
        <taxon>Eukaryota</taxon>
        <taxon>Fungi</taxon>
        <taxon>Dikarya</taxon>
        <taxon>Ascomycota</taxon>
        <taxon>Pezizomycotina</taxon>
        <taxon>Eurotiomycetes</taxon>
        <taxon>Chaetothyriomycetidae</taxon>
        <taxon>Chaetothyriales</taxon>
        <taxon>Herpotrichiellaceae</taxon>
        <taxon>Exophiala</taxon>
    </lineage>
</organism>
<accession>A0AAV9NSA3</accession>
<dbReference type="GeneID" id="89968287"/>
<dbReference type="Proteomes" id="UP001358417">
    <property type="component" value="Unassembled WGS sequence"/>
</dbReference>
<dbReference type="NCBIfam" id="TIGR02118">
    <property type="entry name" value="EthD family reductase"/>
    <property type="match status" value="1"/>
</dbReference>
<comment type="caution">
    <text evidence="2">The sequence shown here is derived from an EMBL/GenBank/DDBJ whole genome shotgun (WGS) entry which is preliminary data.</text>
</comment>
<dbReference type="PANTHER" id="PTHR40260:SF2">
    <property type="entry name" value="BLR8190 PROTEIN"/>
    <property type="match status" value="1"/>
</dbReference>
<evidence type="ECO:0008006" key="4">
    <source>
        <dbReference type="Google" id="ProtNLM"/>
    </source>
</evidence>
<keyword evidence="3" id="KW-1185">Reference proteome</keyword>
<dbReference type="GO" id="GO:0016491">
    <property type="term" value="F:oxidoreductase activity"/>
    <property type="evidence" value="ECO:0007669"/>
    <property type="project" value="InterPro"/>
</dbReference>
<evidence type="ECO:0000256" key="1">
    <source>
        <dbReference type="ARBA" id="ARBA00005986"/>
    </source>
</evidence>
<dbReference type="PANTHER" id="PTHR40260">
    <property type="entry name" value="BLR8190 PROTEIN"/>
    <property type="match status" value="1"/>
</dbReference>
<comment type="similarity">
    <text evidence="1">Belongs to the tpcK family.</text>
</comment>
<dbReference type="InterPro" id="IPR011008">
    <property type="entry name" value="Dimeric_a/b-barrel"/>
</dbReference>
<name>A0AAV9NSA3_9EURO</name>
<dbReference type="AlphaFoldDB" id="A0AAV9NSA3"/>
<dbReference type="EMBL" id="JAVRRD010000001">
    <property type="protein sequence ID" value="KAK5064232.1"/>
    <property type="molecule type" value="Genomic_DNA"/>
</dbReference>